<dbReference type="Gene3D" id="3.30.70.1880">
    <property type="entry name" value="Protein of unknown function DUF881"/>
    <property type="match status" value="1"/>
</dbReference>
<reference evidence="4 5" key="1">
    <citation type="submission" date="2023-06" db="EMBL/GenBank/DDBJ databases">
        <title>Cellulomonas sp. MW9 Whole genome sequence.</title>
        <authorList>
            <person name="Park S."/>
        </authorList>
    </citation>
    <scope>NUCLEOTIDE SEQUENCE [LARGE SCALE GENOMIC DNA]</scope>
    <source>
        <strain evidence="4 5">MW9</strain>
    </source>
</reference>
<protein>
    <submittedName>
        <fullName evidence="4">DUF881 domain-containing protein</fullName>
    </submittedName>
</protein>
<evidence type="ECO:0000256" key="1">
    <source>
        <dbReference type="ARBA" id="ARBA00009108"/>
    </source>
</evidence>
<name>A0ABT7S6B0_9CELL</name>
<evidence type="ECO:0000256" key="2">
    <source>
        <dbReference type="SAM" id="MobiDB-lite"/>
    </source>
</evidence>
<accession>A0ABT7S6B0</accession>
<keyword evidence="5" id="KW-1185">Reference proteome</keyword>
<keyword evidence="3" id="KW-0812">Transmembrane</keyword>
<comment type="similarity">
    <text evidence="1">Belongs to the UPF0749 family.</text>
</comment>
<dbReference type="Pfam" id="PF05949">
    <property type="entry name" value="DUF881"/>
    <property type="match status" value="1"/>
</dbReference>
<dbReference type="InterPro" id="IPR010273">
    <property type="entry name" value="DUF881"/>
</dbReference>
<feature type="region of interest" description="Disordered" evidence="2">
    <location>
        <begin position="259"/>
        <end position="315"/>
    </location>
</feature>
<keyword evidence="3" id="KW-0472">Membrane</keyword>
<dbReference type="PANTHER" id="PTHR37313:SF1">
    <property type="entry name" value="UPF0749 PROTEIN RV1823"/>
    <property type="match status" value="1"/>
</dbReference>
<dbReference type="Proteomes" id="UP001321453">
    <property type="component" value="Unassembled WGS sequence"/>
</dbReference>
<proteinExistence type="inferred from homology"/>
<comment type="caution">
    <text evidence="4">The sequence shown here is derived from an EMBL/GenBank/DDBJ whole genome shotgun (WGS) entry which is preliminary data.</text>
</comment>
<keyword evidence="3" id="KW-1133">Transmembrane helix</keyword>
<evidence type="ECO:0000313" key="4">
    <source>
        <dbReference type="EMBL" id="MDM7831153.1"/>
    </source>
</evidence>
<evidence type="ECO:0000313" key="5">
    <source>
        <dbReference type="Proteomes" id="UP001321453"/>
    </source>
</evidence>
<dbReference type="RefSeq" id="WP_289446430.1">
    <property type="nucleotide sequence ID" value="NZ_JAUCGR010000002.1"/>
</dbReference>
<sequence length="315" mass="32199">MTSRHGDGHPQRRPDASMTLITEFYRRPLDPGYALAARRRAEGELPARRRAGAAGLVVLAVALGLGTAAATTALRQPVGVSEARRVLESQITERGDEASALQEQAASLSAEIATMQSQVLGSADEPLQAALAAGAVEAGSAPAEGSGLRVVLTDGQPEDPDAANPDQRVQDIDLQMLVNGLWAAGAEAIAINGQRLTATTAIRSAGSAVLVDLVALSSPYTVEAIGDSVAIQTDLARSTTGQMLATLSATYGIGVDTSSQRRLELPGAGPTTLRSARVPADAQLAGPAQDAPARSVSPQGSGMAGSALRPDEGEQ</sequence>
<organism evidence="4 5">
    <name type="scientific">Cellulomonas edaphi</name>
    <dbReference type="NCBI Taxonomy" id="3053468"/>
    <lineage>
        <taxon>Bacteria</taxon>
        <taxon>Bacillati</taxon>
        <taxon>Actinomycetota</taxon>
        <taxon>Actinomycetes</taxon>
        <taxon>Micrococcales</taxon>
        <taxon>Cellulomonadaceae</taxon>
        <taxon>Cellulomonas</taxon>
    </lineage>
</organism>
<dbReference type="EMBL" id="JAUCGR010000002">
    <property type="protein sequence ID" value="MDM7831153.1"/>
    <property type="molecule type" value="Genomic_DNA"/>
</dbReference>
<evidence type="ECO:0000256" key="3">
    <source>
        <dbReference type="SAM" id="Phobius"/>
    </source>
</evidence>
<gene>
    <name evidence="4" type="ORF">QRT05_07390</name>
</gene>
<dbReference type="PANTHER" id="PTHR37313">
    <property type="entry name" value="UPF0749 PROTEIN RV1825"/>
    <property type="match status" value="1"/>
</dbReference>
<feature type="transmembrane region" description="Helical" evidence="3">
    <location>
        <begin position="53"/>
        <end position="74"/>
    </location>
</feature>